<dbReference type="RefSeq" id="WP_148376355.1">
    <property type="nucleotide sequence ID" value="NZ_VSIY01000003.1"/>
</dbReference>
<dbReference type="InterPro" id="IPR039424">
    <property type="entry name" value="SBP_5"/>
</dbReference>
<dbReference type="EMBL" id="VSIY01000003">
    <property type="protein sequence ID" value="TYB83265.1"/>
    <property type="molecule type" value="Genomic_DNA"/>
</dbReference>
<dbReference type="GO" id="GO:0043190">
    <property type="term" value="C:ATP-binding cassette (ABC) transporter complex"/>
    <property type="evidence" value="ECO:0007669"/>
    <property type="project" value="InterPro"/>
</dbReference>
<dbReference type="PIRSF" id="PIRSF002741">
    <property type="entry name" value="MppA"/>
    <property type="match status" value="1"/>
</dbReference>
<evidence type="ECO:0000256" key="2">
    <source>
        <dbReference type="ARBA" id="ARBA00005695"/>
    </source>
</evidence>
<dbReference type="PANTHER" id="PTHR30290">
    <property type="entry name" value="PERIPLASMIC BINDING COMPONENT OF ABC TRANSPORTER"/>
    <property type="match status" value="1"/>
</dbReference>
<keyword evidence="4 5" id="KW-0732">Signal</keyword>
<proteinExistence type="inferred from homology"/>
<dbReference type="AlphaFoldDB" id="A0A5D0RQU6"/>
<feature type="chain" id="PRO_5022853485" evidence="5">
    <location>
        <begin position="28"/>
        <end position="514"/>
    </location>
</feature>
<evidence type="ECO:0000256" key="5">
    <source>
        <dbReference type="SAM" id="SignalP"/>
    </source>
</evidence>
<organism evidence="7 8">
    <name type="scientific">Maritimibacter fusiformis</name>
    <dbReference type="NCBI Taxonomy" id="2603819"/>
    <lineage>
        <taxon>Bacteria</taxon>
        <taxon>Pseudomonadati</taxon>
        <taxon>Pseudomonadota</taxon>
        <taxon>Alphaproteobacteria</taxon>
        <taxon>Rhodobacterales</taxon>
        <taxon>Roseobacteraceae</taxon>
        <taxon>Maritimibacter</taxon>
    </lineage>
</organism>
<sequence>MPNIRLAVHLATAALVALPLALAPARAETSLTVAIKRDRYSVADDNFTFTTRRPAAQIVETAVRPDANFLPSPLLFETWDYADGAYTITLRQGVTFSDGTPFDADSAIAALRLYDQGKSDFLQIDQDSFVRLGDHAIGFRSEKGSALVIENMTHRATSLFGPSDDRAANPVGTGPYLLHSYDPKQQLTVVRNPDYWGDAPSVDRLTFRFIGDDNARLMALQNGEIDVIGEVTPQMLLSMPQDGSVVLHESRPIRYVALMTNIHGEAPFDILQDRQVREALAWAVDRETLASVLYAGHGVPAKGVLPGWMFNLGDDHTDGFGFDPAKAGEMLDAAGWTMGGNGVREKDGRKLGLRLVAAYPNVSTVKPMPEMLEQMFAAVGVEIDLVEVDDSGVYGSTYLDTGEADLFLEFASNNNTDPTYLLNNIFTTGTPWGGYRFFAPGPHVDALLSQAREAQTRDAVIDLVRRAHRAIVQDDLVAIPILMVPNFALSRPGIEVPMSEYEDWIDYGRVTFAQ</sequence>
<dbReference type="GO" id="GO:1904680">
    <property type="term" value="F:peptide transmembrane transporter activity"/>
    <property type="evidence" value="ECO:0007669"/>
    <property type="project" value="TreeGrafter"/>
</dbReference>
<dbReference type="Proteomes" id="UP000322080">
    <property type="component" value="Unassembled WGS sequence"/>
</dbReference>
<accession>A0A5D0RQU6</accession>
<dbReference type="InterPro" id="IPR030678">
    <property type="entry name" value="Peptide/Ni-bd"/>
</dbReference>
<dbReference type="GO" id="GO:0030288">
    <property type="term" value="C:outer membrane-bounded periplasmic space"/>
    <property type="evidence" value="ECO:0007669"/>
    <property type="project" value="UniProtKB-ARBA"/>
</dbReference>
<dbReference type="SUPFAM" id="SSF53850">
    <property type="entry name" value="Periplasmic binding protein-like II"/>
    <property type="match status" value="1"/>
</dbReference>
<feature type="signal peptide" evidence="5">
    <location>
        <begin position="1"/>
        <end position="27"/>
    </location>
</feature>
<dbReference type="GO" id="GO:0015833">
    <property type="term" value="P:peptide transport"/>
    <property type="evidence" value="ECO:0007669"/>
    <property type="project" value="TreeGrafter"/>
</dbReference>
<evidence type="ECO:0000256" key="4">
    <source>
        <dbReference type="ARBA" id="ARBA00022729"/>
    </source>
</evidence>
<keyword evidence="3" id="KW-0813">Transport</keyword>
<comment type="subcellular location">
    <subcellularLocation>
        <location evidence="1">Periplasm</location>
    </subcellularLocation>
</comment>
<name>A0A5D0RQU6_9RHOB</name>
<keyword evidence="8" id="KW-1185">Reference proteome</keyword>
<evidence type="ECO:0000313" key="7">
    <source>
        <dbReference type="EMBL" id="TYB83265.1"/>
    </source>
</evidence>
<dbReference type="Pfam" id="PF00496">
    <property type="entry name" value="SBP_bac_5"/>
    <property type="match status" value="1"/>
</dbReference>
<dbReference type="Gene3D" id="3.10.105.10">
    <property type="entry name" value="Dipeptide-binding Protein, Domain 3"/>
    <property type="match status" value="1"/>
</dbReference>
<comment type="caution">
    <text evidence="7">The sequence shown here is derived from an EMBL/GenBank/DDBJ whole genome shotgun (WGS) entry which is preliminary data.</text>
</comment>
<dbReference type="InterPro" id="IPR000914">
    <property type="entry name" value="SBP_5_dom"/>
</dbReference>
<evidence type="ECO:0000256" key="1">
    <source>
        <dbReference type="ARBA" id="ARBA00004418"/>
    </source>
</evidence>
<reference evidence="7 8" key="1">
    <citation type="submission" date="2019-08" db="EMBL/GenBank/DDBJ databases">
        <title>Identification of a novel species of the genus Boseongicola.</title>
        <authorList>
            <person name="Zhang X.-Q."/>
        </authorList>
    </citation>
    <scope>NUCLEOTIDE SEQUENCE [LARGE SCALE GENOMIC DNA]</scope>
    <source>
        <strain evidence="7 8">HY14</strain>
    </source>
</reference>
<protein>
    <submittedName>
        <fullName evidence="7">ABC transporter substrate-binding protein</fullName>
    </submittedName>
</protein>
<dbReference type="PANTHER" id="PTHR30290:SF10">
    <property type="entry name" value="PERIPLASMIC OLIGOPEPTIDE-BINDING PROTEIN-RELATED"/>
    <property type="match status" value="1"/>
</dbReference>
<evidence type="ECO:0000313" key="8">
    <source>
        <dbReference type="Proteomes" id="UP000322080"/>
    </source>
</evidence>
<evidence type="ECO:0000256" key="3">
    <source>
        <dbReference type="ARBA" id="ARBA00022448"/>
    </source>
</evidence>
<feature type="domain" description="Solute-binding protein family 5" evidence="6">
    <location>
        <begin position="72"/>
        <end position="429"/>
    </location>
</feature>
<comment type="similarity">
    <text evidence="2">Belongs to the bacterial solute-binding protein 5 family.</text>
</comment>
<dbReference type="Gene3D" id="3.40.190.10">
    <property type="entry name" value="Periplasmic binding protein-like II"/>
    <property type="match status" value="1"/>
</dbReference>
<evidence type="ECO:0000259" key="6">
    <source>
        <dbReference type="Pfam" id="PF00496"/>
    </source>
</evidence>
<gene>
    <name evidence="7" type="ORF">FVF75_03555</name>
</gene>